<protein>
    <recommendedName>
        <fullName evidence="1">NAD(P)-binding domain-containing protein</fullName>
    </recommendedName>
</protein>
<dbReference type="InterPro" id="IPR036291">
    <property type="entry name" value="NAD(P)-bd_dom_sf"/>
</dbReference>
<dbReference type="RefSeq" id="WP_076114432.1">
    <property type="nucleotide sequence ID" value="NZ_MPTB01000080.1"/>
</dbReference>
<keyword evidence="3" id="KW-1185">Reference proteome</keyword>
<evidence type="ECO:0000313" key="2">
    <source>
        <dbReference type="EMBL" id="OMD36379.1"/>
    </source>
</evidence>
<dbReference type="Pfam" id="PF13460">
    <property type="entry name" value="NAD_binding_10"/>
    <property type="match status" value="1"/>
</dbReference>
<feature type="domain" description="NAD(P)-binding" evidence="1">
    <location>
        <begin position="2"/>
        <end position="57"/>
    </location>
</feature>
<gene>
    <name evidence="2" type="ORF">BSK56_32155</name>
</gene>
<reference evidence="2 3" key="1">
    <citation type="submission" date="2016-10" db="EMBL/GenBank/DDBJ databases">
        <title>Paenibacillus species isolates.</title>
        <authorList>
            <person name="Beno S.M."/>
        </authorList>
    </citation>
    <scope>NUCLEOTIDE SEQUENCE [LARGE SCALE GENOMIC DNA]</scope>
    <source>
        <strain evidence="2 3">FSL H7-0744</strain>
    </source>
</reference>
<sequence length="70" mass="7599">MERALELGHEVVAVARRPEVITPAERLSTRQGDVFEASSMAKAIAGTDVVTVALVQPVTSRRVPPCRRES</sequence>
<comment type="caution">
    <text evidence="2">The sequence shown here is derived from an EMBL/GenBank/DDBJ whole genome shotgun (WGS) entry which is preliminary data.</text>
</comment>
<dbReference type="Gene3D" id="3.40.50.720">
    <property type="entry name" value="NAD(P)-binding Rossmann-like Domain"/>
    <property type="match status" value="1"/>
</dbReference>
<proteinExistence type="predicted"/>
<organism evidence="2 3">
    <name type="scientific">Paenibacillus borealis</name>
    <dbReference type="NCBI Taxonomy" id="160799"/>
    <lineage>
        <taxon>Bacteria</taxon>
        <taxon>Bacillati</taxon>
        <taxon>Bacillota</taxon>
        <taxon>Bacilli</taxon>
        <taxon>Bacillales</taxon>
        <taxon>Paenibacillaceae</taxon>
        <taxon>Paenibacillus</taxon>
    </lineage>
</organism>
<name>A0ABX3GST9_PAEBO</name>
<evidence type="ECO:0000259" key="1">
    <source>
        <dbReference type="Pfam" id="PF13460"/>
    </source>
</evidence>
<dbReference type="SUPFAM" id="SSF51735">
    <property type="entry name" value="NAD(P)-binding Rossmann-fold domains"/>
    <property type="match status" value="1"/>
</dbReference>
<dbReference type="InterPro" id="IPR016040">
    <property type="entry name" value="NAD(P)-bd_dom"/>
</dbReference>
<dbReference type="EMBL" id="MPTB01000080">
    <property type="protein sequence ID" value="OMD36379.1"/>
    <property type="molecule type" value="Genomic_DNA"/>
</dbReference>
<accession>A0ABX3GST9</accession>
<evidence type="ECO:0000313" key="3">
    <source>
        <dbReference type="Proteomes" id="UP000187412"/>
    </source>
</evidence>
<dbReference type="Proteomes" id="UP000187412">
    <property type="component" value="Unassembled WGS sequence"/>
</dbReference>